<feature type="transmembrane region" description="Helical" evidence="2">
    <location>
        <begin position="116"/>
        <end position="137"/>
    </location>
</feature>
<sequence length="452" mass="50473">MRAASSARTGEQPLLHDAYLSSDDDGRGRRAARAGNRRGSPLPPTAHFAADTEPGRPSLSRRSTTQLRSRSPTTARAEARTKYTYAASFLVLSLVSFTVQTELASYIQHELKWSKAYFMLYLTHSSWVFLWPLQVLYQKYLRKRDQSWGYFWKTHIQYIRQTAQMVRRQEIRVPRGMGADISPWSYLAWTTGGVTTALTIAGLSWYIAVSMTTPSDLTAIYNCSAFFAYAFSVPLLKEQKRLDKLLAVIVAIVGVMVVAYGGGTSSSDDSTGPSSRLQGNIIIFFGSVLYGLYEVLYKRYACPPDGISANRSMIFANVFGSLMGGFTLFVLWIPIIILNWLGWEEFEWPTGETFYLLSISIFANMVFSGSFLVLMSLTSPVLSSVAALLTIFIVAVVDWFLTGQPLDASTIIGGLLIVSAFLMLSRSTWKEMNEQQERKTQIDLSDSDGDED</sequence>
<evidence type="ECO:0000256" key="1">
    <source>
        <dbReference type="SAM" id="MobiDB-lite"/>
    </source>
</evidence>
<protein>
    <recommendedName>
        <fullName evidence="3">EamA domain-containing protein</fullName>
    </recommendedName>
</protein>
<dbReference type="InterPro" id="IPR037185">
    <property type="entry name" value="EmrE-like"/>
</dbReference>
<feature type="transmembrane region" description="Helical" evidence="2">
    <location>
        <begin position="314"/>
        <end position="341"/>
    </location>
</feature>
<dbReference type="InterPro" id="IPR026505">
    <property type="entry name" value="Solute_c_fam_35_mem_F3/F4"/>
</dbReference>
<evidence type="ECO:0000313" key="4">
    <source>
        <dbReference type="EMBL" id="KAK4186180.1"/>
    </source>
</evidence>
<feature type="region of interest" description="Disordered" evidence="1">
    <location>
        <begin position="1"/>
        <end position="75"/>
    </location>
</feature>
<organism evidence="4 5">
    <name type="scientific">Podospora australis</name>
    <dbReference type="NCBI Taxonomy" id="1536484"/>
    <lineage>
        <taxon>Eukaryota</taxon>
        <taxon>Fungi</taxon>
        <taxon>Dikarya</taxon>
        <taxon>Ascomycota</taxon>
        <taxon>Pezizomycotina</taxon>
        <taxon>Sordariomycetes</taxon>
        <taxon>Sordariomycetidae</taxon>
        <taxon>Sordariales</taxon>
        <taxon>Podosporaceae</taxon>
        <taxon>Podospora</taxon>
    </lineage>
</organism>
<accession>A0AAN6WQB7</accession>
<feature type="transmembrane region" description="Helical" evidence="2">
    <location>
        <begin position="353"/>
        <end position="374"/>
    </location>
</feature>
<feature type="transmembrane region" description="Helical" evidence="2">
    <location>
        <begin position="381"/>
        <end position="402"/>
    </location>
</feature>
<dbReference type="Proteomes" id="UP001302126">
    <property type="component" value="Unassembled WGS sequence"/>
</dbReference>
<feature type="domain" description="EamA" evidence="3">
    <location>
        <begin position="279"/>
        <end position="425"/>
    </location>
</feature>
<comment type="caution">
    <text evidence="4">The sequence shown here is derived from an EMBL/GenBank/DDBJ whole genome shotgun (WGS) entry which is preliminary data.</text>
</comment>
<dbReference type="GO" id="GO:0016020">
    <property type="term" value="C:membrane"/>
    <property type="evidence" value="ECO:0007669"/>
    <property type="project" value="InterPro"/>
</dbReference>
<dbReference type="AlphaFoldDB" id="A0AAN6WQB7"/>
<feature type="transmembrane region" description="Helical" evidence="2">
    <location>
        <begin position="83"/>
        <end position="104"/>
    </location>
</feature>
<feature type="transmembrane region" description="Helical" evidence="2">
    <location>
        <begin position="275"/>
        <end position="293"/>
    </location>
</feature>
<evidence type="ECO:0000313" key="5">
    <source>
        <dbReference type="Proteomes" id="UP001302126"/>
    </source>
</evidence>
<dbReference type="InterPro" id="IPR000620">
    <property type="entry name" value="EamA_dom"/>
</dbReference>
<evidence type="ECO:0000256" key="2">
    <source>
        <dbReference type="SAM" id="Phobius"/>
    </source>
</evidence>
<proteinExistence type="predicted"/>
<feature type="transmembrane region" description="Helical" evidence="2">
    <location>
        <begin position="408"/>
        <end position="429"/>
    </location>
</feature>
<keyword evidence="2" id="KW-0812">Transmembrane</keyword>
<keyword evidence="2" id="KW-1133">Transmembrane helix</keyword>
<reference evidence="4" key="1">
    <citation type="journal article" date="2023" name="Mol. Phylogenet. Evol.">
        <title>Genome-scale phylogeny and comparative genomics of the fungal order Sordariales.</title>
        <authorList>
            <person name="Hensen N."/>
            <person name="Bonometti L."/>
            <person name="Westerberg I."/>
            <person name="Brannstrom I.O."/>
            <person name="Guillou S."/>
            <person name="Cros-Aarteil S."/>
            <person name="Calhoun S."/>
            <person name="Haridas S."/>
            <person name="Kuo A."/>
            <person name="Mondo S."/>
            <person name="Pangilinan J."/>
            <person name="Riley R."/>
            <person name="LaButti K."/>
            <person name="Andreopoulos B."/>
            <person name="Lipzen A."/>
            <person name="Chen C."/>
            <person name="Yan M."/>
            <person name="Daum C."/>
            <person name="Ng V."/>
            <person name="Clum A."/>
            <person name="Steindorff A."/>
            <person name="Ohm R.A."/>
            <person name="Martin F."/>
            <person name="Silar P."/>
            <person name="Natvig D.O."/>
            <person name="Lalanne C."/>
            <person name="Gautier V."/>
            <person name="Ament-Velasquez S.L."/>
            <person name="Kruys A."/>
            <person name="Hutchinson M.I."/>
            <person name="Powell A.J."/>
            <person name="Barry K."/>
            <person name="Miller A.N."/>
            <person name="Grigoriev I.V."/>
            <person name="Debuchy R."/>
            <person name="Gladieux P."/>
            <person name="Hiltunen Thoren M."/>
            <person name="Johannesson H."/>
        </authorList>
    </citation>
    <scope>NUCLEOTIDE SEQUENCE</scope>
    <source>
        <strain evidence="4">PSN309</strain>
    </source>
</reference>
<keyword evidence="2" id="KW-0472">Membrane</keyword>
<feature type="transmembrane region" description="Helical" evidence="2">
    <location>
        <begin position="245"/>
        <end position="263"/>
    </location>
</feature>
<dbReference type="Pfam" id="PF00892">
    <property type="entry name" value="EamA"/>
    <property type="match status" value="1"/>
</dbReference>
<dbReference type="SUPFAM" id="SSF103481">
    <property type="entry name" value="Multidrug resistance efflux transporter EmrE"/>
    <property type="match status" value="2"/>
</dbReference>
<keyword evidence="5" id="KW-1185">Reference proteome</keyword>
<dbReference type="PANTHER" id="PTHR19346:SF4">
    <property type="entry name" value="SUGAR PHOSPHATE TRANSPORTER DOMAIN-CONTAINING PROTEIN"/>
    <property type="match status" value="1"/>
</dbReference>
<evidence type="ECO:0000259" key="3">
    <source>
        <dbReference type="Pfam" id="PF00892"/>
    </source>
</evidence>
<dbReference type="EMBL" id="MU864429">
    <property type="protein sequence ID" value="KAK4186180.1"/>
    <property type="molecule type" value="Genomic_DNA"/>
</dbReference>
<gene>
    <name evidence="4" type="ORF">QBC35DRAFT_281293</name>
</gene>
<feature type="transmembrane region" description="Helical" evidence="2">
    <location>
        <begin position="186"/>
        <end position="207"/>
    </location>
</feature>
<reference evidence="4" key="2">
    <citation type="submission" date="2023-05" db="EMBL/GenBank/DDBJ databases">
        <authorList>
            <consortium name="Lawrence Berkeley National Laboratory"/>
            <person name="Steindorff A."/>
            <person name="Hensen N."/>
            <person name="Bonometti L."/>
            <person name="Westerberg I."/>
            <person name="Brannstrom I.O."/>
            <person name="Guillou S."/>
            <person name="Cros-Aarteil S."/>
            <person name="Calhoun S."/>
            <person name="Haridas S."/>
            <person name="Kuo A."/>
            <person name="Mondo S."/>
            <person name="Pangilinan J."/>
            <person name="Riley R."/>
            <person name="Labutti K."/>
            <person name="Andreopoulos B."/>
            <person name="Lipzen A."/>
            <person name="Chen C."/>
            <person name="Yanf M."/>
            <person name="Daum C."/>
            <person name="Ng V."/>
            <person name="Clum A."/>
            <person name="Ohm R."/>
            <person name="Martin F."/>
            <person name="Silar P."/>
            <person name="Natvig D."/>
            <person name="Lalanne C."/>
            <person name="Gautier V."/>
            <person name="Ament-Velasquez S.L."/>
            <person name="Kruys A."/>
            <person name="Hutchinson M.I."/>
            <person name="Powell A.J."/>
            <person name="Barry K."/>
            <person name="Miller A.N."/>
            <person name="Grigoriev I.V."/>
            <person name="Debuchy R."/>
            <person name="Gladieux P."/>
            <person name="Thoren M.H."/>
            <person name="Johannesson H."/>
        </authorList>
    </citation>
    <scope>NUCLEOTIDE SEQUENCE</scope>
    <source>
        <strain evidence="4">PSN309</strain>
    </source>
</reference>
<name>A0AAN6WQB7_9PEZI</name>
<feature type="compositionally biased region" description="Low complexity" evidence="1">
    <location>
        <begin position="56"/>
        <end position="74"/>
    </location>
</feature>
<feature type="transmembrane region" description="Helical" evidence="2">
    <location>
        <begin position="219"/>
        <end position="236"/>
    </location>
</feature>
<dbReference type="PANTHER" id="PTHR19346">
    <property type="entry name" value="SUGAR PHOSPHATE TRANSPORTER DOMAIN-CONTAINING PROTEIN"/>
    <property type="match status" value="1"/>
</dbReference>